<dbReference type="Pfam" id="PF12873">
    <property type="entry name" value="DUF3825"/>
    <property type="match status" value="1"/>
</dbReference>
<dbReference type="RefSeq" id="WP_044924808.1">
    <property type="nucleotide sequence ID" value="NZ_CABHNB010000017.1"/>
</dbReference>
<evidence type="ECO:0000313" key="6">
    <source>
        <dbReference type="Proteomes" id="UP000095413"/>
    </source>
</evidence>
<feature type="domain" description="DUF3825" evidence="1">
    <location>
        <begin position="22"/>
        <end position="243"/>
    </location>
</feature>
<accession>A0A173X4P4</accession>
<dbReference type="EMBL" id="CYZD01000001">
    <property type="protein sequence ID" value="CUN45565.1"/>
    <property type="molecule type" value="Genomic_DNA"/>
</dbReference>
<gene>
    <name evidence="2" type="ORF">ERS852394_00276</name>
    <name evidence="3" type="ORF">ERS852533_00100</name>
    <name evidence="4" type="ORF">ROSSTS7063_01127</name>
</gene>
<evidence type="ECO:0000313" key="3">
    <source>
        <dbReference type="EMBL" id="CUP04337.1"/>
    </source>
</evidence>
<dbReference type="Proteomes" id="UP000409147">
    <property type="component" value="Unassembled WGS sequence"/>
</dbReference>
<dbReference type="Proteomes" id="UP000095413">
    <property type="component" value="Unassembled WGS sequence"/>
</dbReference>
<name>A0A173X4P4_9FIRM</name>
<evidence type="ECO:0000313" key="5">
    <source>
        <dbReference type="Proteomes" id="UP000095409"/>
    </source>
</evidence>
<evidence type="ECO:0000259" key="1">
    <source>
        <dbReference type="Pfam" id="PF12873"/>
    </source>
</evidence>
<dbReference type="EMBL" id="CZBA01000001">
    <property type="protein sequence ID" value="CUP04337.1"/>
    <property type="molecule type" value="Genomic_DNA"/>
</dbReference>
<reference evidence="5 6" key="1">
    <citation type="submission" date="2015-09" db="EMBL/GenBank/DDBJ databases">
        <authorList>
            <consortium name="Pathogen Informatics"/>
        </authorList>
    </citation>
    <scope>NUCLEOTIDE SEQUENCE [LARGE SCALE GENOMIC DNA]</scope>
    <source>
        <strain evidence="2 5">2789STDY5608837</strain>
        <strain evidence="3 6">2789STDY5834921</strain>
    </source>
</reference>
<evidence type="ECO:0000313" key="4">
    <source>
        <dbReference type="EMBL" id="VUX00353.1"/>
    </source>
</evidence>
<keyword evidence="7" id="KW-1185">Reference proteome</keyword>
<dbReference type="InterPro" id="IPR024437">
    <property type="entry name" value="DUF3825"/>
</dbReference>
<dbReference type="EMBL" id="CABHNB010000017">
    <property type="protein sequence ID" value="VUX00353.1"/>
    <property type="molecule type" value="Genomic_DNA"/>
</dbReference>
<organism evidence="2 5">
    <name type="scientific">Blautia obeum</name>
    <dbReference type="NCBI Taxonomy" id="40520"/>
    <lineage>
        <taxon>Bacteria</taxon>
        <taxon>Bacillati</taxon>
        <taxon>Bacillota</taxon>
        <taxon>Clostridia</taxon>
        <taxon>Lachnospirales</taxon>
        <taxon>Lachnospiraceae</taxon>
        <taxon>Blautia</taxon>
    </lineage>
</organism>
<dbReference type="AlphaFoldDB" id="A0A173X4P4"/>
<dbReference type="GeneID" id="79804506"/>
<evidence type="ECO:0000313" key="7">
    <source>
        <dbReference type="Proteomes" id="UP000409147"/>
    </source>
</evidence>
<protein>
    <submittedName>
        <fullName evidence="2">Domain of uncharacterized function (DUF3825)</fullName>
    </submittedName>
</protein>
<evidence type="ECO:0000313" key="2">
    <source>
        <dbReference type="EMBL" id="CUN45565.1"/>
    </source>
</evidence>
<proteinExistence type="predicted"/>
<reference evidence="4 7" key="2">
    <citation type="submission" date="2019-07" db="EMBL/GenBank/DDBJ databases">
        <authorList>
            <person name="Hibberd C M."/>
            <person name="Gehrig L. J."/>
            <person name="Chang H.-W."/>
            <person name="Venkatesh S."/>
        </authorList>
    </citation>
    <scope>NUCLEOTIDE SEQUENCE [LARGE SCALE GENOMIC DNA]</scope>
    <source>
        <strain evidence="4">Ruminococcus_obeum_SSTS_Bg7063</strain>
    </source>
</reference>
<dbReference type="Proteomes" id="UP000095409">
    <property type="component" value="Unassembled WGS sequence"/>
</dbReference>
<sequence length="246" mass="28849">MNLFEYTYCGNYNRQIQNLARIVPEKWSFGGNDDNGILKGYLEHTFQRVYEEEKLLETEEYAIFNTGLFNMYYQPVYAYFIPNLVPDRQRWFLDGFYTEYHLLKSGIVNLPKRAAYVTDPAELIFDTGLDIVPQYEHIFEETENCQRLPETIRGSVMKVQLFDGALRQTKRMLEADYRTAIPQYYNHGIQFLIPVCLQNPDRADLALACVKTEDGSKYLGRTCLTLKMAYHNARLLAKIHSSWLYP</sequence>